<dbReference type="EMBL" id="JAESWC010000001">
    <property type="protein sequence ID" value="MBL4934561.1"/>
    <property type="molecule type" value="Genomic_DNA"/>
</dbReference>
<evidence type="ECO:0000313" key="3">
    <source>
        <dbReference type="Proteomes" id="UP000632377"/>
    </source>
</evidence>
<organism evidence="2 3">
    <name type="scientific">Clostridium rhizosphaerae</name>
    <dbReference type="NCBI Taxonomy" id="2803861"/>
    <lineage>
        <taxon>Bacteria</taxon>
        <taxon>Bacillati</taxon>
        <taxon>Bacillota</taxon>
        <taxon>Clostridia</taxon>
        <taxon>Eubacteriales</taxon>
        <taxon>Clostridiaceae</taxon>
        <taxon>Clostridium</taxon>
    </lineage>
</organism>
<keyword evidence="1" id="KW-1133">Transmembrane helix</keyword>
<feature type="transmembrane region" description="Helical" evidence="1">
    <location>
        <begin position="52"/>
        <end position="75"/>
    </location>
</feature>
<protein>
    <submittedName>
        <fullName evidence="2">Uncharacterized protein</fullName>
    </submittedName>
</protein>
<gene>
    <name evidence="2" type="ORF">JK636_02180</name>
</gene>
<dbReference type="RefSeq" id="WP_202747191.1">
    <property type="nucleotide sequence ID" value="NZ_JAESWC010000001.1"/>
</dbReference>
<evidence type="ECO:0000256" key="1">
    <source>
        <dbReference type="SAM" id="Phobius"/>
    </source>
</evidence>
<name>A0ABS1T5E5_9CLOT</name>
<dbReference type="Proteomes" id="UP000632377">
    <property type="component" value="Unassembled WGS sequence"/>
</dbReference>
<accession>A0ABS1T5E5</accession>
<sequence>MKNNALKAISGMIFLAVSPFVVLTIVGLLYVIFQMLGGISFAAGTQAFINSIYSLVPFFKYLTTIPIIVLVIVVIQNKSVR</sequence>
<comment type="caution">
    <text evidence="2">The sequence shown here is derived from an EMBL/GenBank/DDBJ whole genome shotgun (WGS) entry which is preliminary data.</text>
</comment>
<keyword evidence="1" id="KW-0472">Membrane</keyword>
<keyword evidence="1" id="KW-0812">Transmembrane</keyword>
<proteinExistence type="predicted"/>
<reference evidence="2 3" key="1">
    <citation type="submission" date="2021-01" db="EMBL/GenBank/DDBJ databases">
        <title>Genome public.</title>
        <authorList>
            <person name="Liu C."/>
            <person name="Sun Q."/>
        </authorList>
    </citation>
    <scope>NUCLEOTIDE SEQUENCE [LARGE SCALE GENOMIC DNA]</scope>
    <source>
        <strain evidence="2 3">YIM B02515</strain>
    </source>
</reference>
<keyword evidence="3" id="KW-1185">Reference proteome</keyword>
<evidence type="ECO:0000313" key="2">
    <source>
        <dbReference type="EMBL" id="MBL4934561.1"/>
    </source>
</evidence>
<feature type="transmembrane region" description="Helical" evidence="1">
    <location>
        <begin position="12"/>
        <end position="32"/>
    </location>
</feature>